<dbReference type="EMBL" id="JAYMYR010000006">
    <property type="protein sequence ID" value="KAK7356051.1"/>
    <property type="molecule type" value="Genomic_DNA"/>
</dbReference>
<dbReference type="SUPFAM" id="SSF47781">
    <property type="entry name" value="RuvA domain 2-like"/>
    <property type="match status" value="1"/>
</dbReference>
<sequence length="89" mass="9928">MPLQQYDMLTRLMLSPLSLSNIMGASMEDLACCPGIGERKVKRLVDTFHEPFKRVDSSRQAILDTSVQNKPASPVSSIRNNTESSFLID</sequence>
<keyword evidence="3" id="KW-1185">Reference proteome</keyword>
<protein>
    <submittedName>
        <fullName evidence="2">Uncharacterized protein</fullName>
    </submittedName>
</protein>
<dbReference type="Proteomes" id="UP001374584">
    <property type="component" value="Unassembled WGS sequence"/>
</dbReference>
<dbReference type="InterPro" id="IPR004579">
    <property type="entry name" value="ERCC1/RAD10/SWI10"/>
</dbReference>
<dbReference type="Gene3D" id="1.10.150.20">
    <property type="entry name" value="5' to 3' exonuclease, C-terminal subdomain"/>
    <property type="match status" value="1"/>
</dbReference>
<reference evidence="2 3" key="1">
    <citation type="submission" date="2024-01" db="EMBL/GenBank/DDBJ databases">
        <title>The genomes of 5 underutilized Papilionoideae crops provide insights into root nodulation and disease resistanc.</title>
        <authorList>
            <person name="Jiang F."/>
        </authorList>
    </citation>
    <scope>NUCLEOTIDE SEQUENCE [LARGE SCALE GENOMIC DNA]</scope>
    <source>
        <strain evidence="2">JINMINGXINNONG_FW02</strain>
        <tissue evidence="2">Leaves</tissue>
    </source>
</reference>
<dbReference type="GO" id="GO:0070522">
    <property type="term" value="C:ERCC4-ERCC1 complex"/>
    <property type="evidence" value="ECO:0007669"/>
    <property type="project" value="TreeGrafter"/>
</dbReference>
<accession>A0AAN9MLF8</accession>
<feature type="region of interest" description="Disordered" evidence="1">
    <location>
        <begin position="64"/>
        <end position="89"/>
    </location>
</feature>
<organism evidence="2 3">
    <name type="scientific">Phaseolus coccineus</name>
    <name type="common">Scarlet runner bean</name>
    <name type="synonym">Phaseolus multiflorus</name>
    <dbReference type="NCBI Taxonomy" id="3886"/>
    <lineage>
        <taxon>Eukaryota</taxon>
        <taxon>Viridiplantae</taxon>
        <taxon>Streptophyta</taxon>
        <taxon>Embryophyta</taxon>
        <taxon>Tracheophyta</taxon>
        <taxon>Spermatophyta</taxon>
        <taxon>Magnoliopsida</taxon>
        <taxon>eudicotyledons</taxon>
        <taxon>Gunneridae</taxon>
        <taxon>Pentapetalae</taxon>
        <taxon>rosids</taxon>
        <taxon>fabids</taxon>
        <taxon>Fabales</taxon>
        <taxon>Fabaceae</taxon>
        <taxon>Papilionoideae</taxon>
        <taxon>50 kb inversion clade</taxon>
        <taxon>NPAAA clade</taxon>
        <taxon>indigoferoid/millettioid clade</taxon>
        <taxon>Phaseoleae</taxon>
        <taxon>Phaseolus</taxon>
    </lineage>
</organism>
<dbReference type="GO" id="GO:0070914">
    <property type="term" value="P:UV-damage excision repair"/>
    <property type="evidence" value="ECO:0007669"/>
    <property type="project" value="TreeGrafter"/>
</dbReference>
<dbReference type="GO" id="GO:0003684">
    <property type="term" value="F:damaged DNA binding"/>
    <property type="evidence" value="ECO:0007669"/>
    <property type="project" value="InterPro"/>
</dbReference>
<dbReference type="PANTHER" id="PTHR12749">
    <property type="entry name" value="EXCISION REPAIR CROSS-COMPLEMENTING 1 ERCC1"/>
    <property type="match status" value="1"/>
</dbReference>
<dbReference type="AlphaFoldDB" id="A0AAN9MLF8"/>
<evidence type="ECO:0000313" key="2">
    <source>
        <dbReference type="EMBL" id="KAK7356051.1"/>
    </source>
</evidence>
<dbReference type="PANTHER" id="PTHR12749:SF0">
    <property type="entry name" value="DNA EXCISION REPAIR PROTEIN ERCC-1"/>
    <property type="match status" value="1"/>
</dbReference>
<dbReference type="GO" id="GO:0003697">
    <property type="term" value="F:single-stranded DNA binding"/>
    <property type="evidence" value="ECO:0007669"/>
    <property type="project" value="TreeGrafter"/>
</dbReference>
<gene>
    <name evidence="2" type="ORF">VNO80_15317</name>
</gene>
<comment type="caution">
    <text evidence="2">The sequence shown here is derived from an EMBL/GenBank/DDBJ whole genome shotgun (WGS) entry which is preliminary data.</text>
</comment>
<dbReference type="InterPro" id="IPR010994">
    <property type="entry name" value="RuvA_2-like"/>
</dbReference>
<dbReference type="GO" id="GO:0000110">
    <property type="term" value="C:nucleotide-excision repair factor 1 complex"/>
    <property type="evidence" value="ECO:0007669"/>
    <property type="project" value="TreeGrafter"/>
</dbReference>
<evidence type="ECO:0000313" key="3">
    <source>
        <dbReference type="Proteomes" id="UP001374584"/>
    </source>
</evidence>
<dbReference type="GO" id="GO:0006312">
    <property type="term" value="P:mitotic recombination"/>
    <property type="evidence" value="ECO:0007669"/>
    <property type="project" value="TreeGrafter"/>
</dbReference>
<name>A0AAN9MLF8_PHACN</name>
<proteinExistence type="predicted"/>
<evidence type="ECO:0000256" key="1">
    <source>
        <dbReference type="SAM" id="MobiDB-lite"/>
    </source>
</evidence>